<dbReference type="EMBL" id="KB445585">
    <property type="protein sequence ID" value="EMD86330.1"/>
    <property type="molecule type" value="Genomic_DNA"/>
</dbReference>
<proteinExistence type="predicted"/>
<evidence type="ECO:0000313" key="1">
    <source>
        <dbReference type="EMBL" id="EMD86330.1"/>
    </source>
</evidence>
<dbReference type="HOGENOM" id="CLU_3050177_0_0_1"/>
<gene>
    <name evidence="1" type="ORF">COCHEDRAFT_1160633</name>
</gene>
<organism evidence="1 2">
    <name type="scientific">Cochliobolus heterostrophus (strain C5 / ATCC 48332 / race O)</name>
    <name type="common">Southern corn leaf blight fungus</name>
    <name type="synonym">Bipolaris maydis</name>
    <dbReference type="NCBI Taxonomy" id="701091"/>
    <lineage>
        <taxon>Eukaryota</taxon>
        <taxon>Fungi</taxon>
        <taxon>Dikarya</taxon>
        <taxon>Ascomycota</taxon>
        <taxon>Pezizomycotina</taxon>
        <taxon>Dothideomycetes</taxon>
        <taxon>Pleosporomycetidae</taxon>
        <taxon>Pleosporales</taxon>
        <taxon>Pleosporineae</taxon>
        <taxon>Pleosporaceae</taxon>
        <taxon>Bipolaris</taxon>
    </lineage>
</organism>
<accession>M2SLZ3</accession>
<dbReference type="Proteomes" id="UP000016936">
    <property type="component" value="Unassembled WGS sequence"/>
</dbReference>
<name>M2SLZ3_COCH5</name>
<sequence length="54" mass="6039">MTRKIKPTSFVVFCYSFGKENIQKHSDIPHFRLSLLPLLSDGNGNDSVPTSMPS</sequence>
<reference evidence="1 2" key="1">
    <citation type="journal article" date="2012" name="PLoS Pathog.">
        <title>Diverse lifestyles and strategies of plant pathogenesis encoded in the genomes of eighteen Dothideomycetes fungi.</title>
        <authorList>
            <person name="Ohm R.A."/>
            <person name="Feau N."/>
            <person name="Henrissat B."/>
            <person name="Schoch C.L."/>
            <person name="Horwitz B.A."/>
            <person name="Barry K.W."/>
            <person name="Condon B.J."/>
            <person name="Copeland A.C."/>
            <person name="Dhillon B."/>
            <person name="Glaser F."/>
            <person name="Hesse C.N."/>
            <person name="Kosti I."/>
            <person name="LaButti K."/>
            <person name="Lindquist E.A."/>
            <person name="Lucas S."/>
            <person name="Salamov A.A."/>
            <person name="Bradshaw R.E."/>
            <person name="Ciuffetti L."/>
            <person name="Hamelin R.C."/>
            <person name="Kema G.H.J."/>
            <person name="Lawrence C."/>
            <person name="Scott J.A."/>
            <person name="Spatafora J.W."/>
            <person name="Turgeon B.G."/>
            <person name="de Wit P.J.G.M."/>
            <person name="Zhong S."/>
            <person name="Goodwin S.B."/>
            <person name="Grigoriev I.V."/>
        </authorList>
    </citation>
    <scope>NUCLEOTIDE SEQUENCE [LARGE SCALE GENOMIC DNA]</scope>
    <source>
        <strain evidence="2">C5 / ATCC 48332 / race O</strain>
    </source>
</reference>
<evidence type="ECO:0000313" key="2">
    <source>
        <dbReference type="Proteomes" id="UP000016936"/>
    </source>
</evidence>
<dbReference type="AlphaFoldDB" id="M2SLZ3"/>
<reference evidence="2" key="2">
    <citation type="journal article" date="2013" name="PLoS Genet.">
        <title>Comparative genome structure, secondary metabolite, and effector coding capacity across Cochliobolus pathogens.</title>
        <authorList>
            <person name="Condon B.J."/>
            <person name="Leng Y."/>
            <person name="Wu D."/>
            <person name="Bushley K.E."/>
            <person name="Ohm R.A."/>
            <person name="Otillar R."/>
            <person name="Martin J."/>
            <person name="Schackwitz W."/>
            <person name="Grimwood J."/>
            <person name="MohdZainudin N."/>
            <person name="Xue C."/>
            <person name="Wang R."/>
            <person name="Manning V.A."/>
            <person name="Dhillon B."/>
            <person name="Tu Z.J."/>
            <person name="Steffenson B.J."/>
            <person name="Salamov A."/>
            <person name="Sun H."/>
            <person name="Lowry S."/>
            <person name="LaButti K."/>
            <person name="Han J."/>
            <person name="Copeland A."/>
            <person name="Lindquist E."/>
            <person name="Barry K."/>
            <person name="Schmutz J."/>
            <person name="Baker S.E."/>
            <person name="Ciuffetti L.M."/>
            <person name="Grigoriev I.V."/>
            <person name="Zhong S."/>
            <person name="Turgeon B.G."/>
        </authorList>
    </citation>
    <scope>NUCLEOTIDE SEQUENCE [LARGE SCALE GENOMIC DNA]</scope>
    <source>
        <strain evidence="2">C5 / ATCC 48332 / race O</strain>
    </source>
</reference>
<keyword evidence="2" id="KW-1185">Reference proteome</keyword>
<protein>
    <submittedName>
        <fullName evidence="1">Uncharacterized protein</fullName>
    </submittedName>
</protein>